<dbReference type="InterPro" id="IPR027417">
    <property type="entry name" value="P-loop_NTPase"/>
</dbReference>
<dbReference type="PANTHER" id="PTHR40690:SF1">
    <property type="entry name" value="DUF1611 DOMAIN-CONTAINING PROTEIN"/>
    <property type="match status" value="1"/>
</dbReference>
<dbReference type="InterPro" id="IPR035402">
    <property type="entry name" value="DgcN-like_N"/>
</dbReference>
<dbReference type="Pfam" id="PF17396">
    <property type="entry name" value="DUF1611_N"/>
    <property type="match status" value="1"/>
</dbReference>
<accession>A0ABU5QG87</accession>
<keyword evidence="4" id="KW-1185">Reference proteome</keyword>
<dbReference type="RefSeq" id="WP_323299038.1">
    <property type="nucleotide sequence ID" value="NZ_JAYFUM010000035.1"/>
</dbReference>
<organism evidence="3 4">
    <name type="scientific">Arcicella rigui</name>
    <dbReference type="NCBI Taxonomy" id="797020"/>
    <lineage>
        <taxon>Bacteria</taxon>
        <taxon>Pseudomonadati</taxon>
        <taxon>Bacteroidota</taxon>
        <taxon>Cytophagia</taxon>
        <taxon>Cytophagales</taxon>
        <taxon>Flectobacillaceae</taxon>
        <taxon>Arcicella</taxon>
    </lineage>
</organism>
<proteinExistence type="predicted"/>
<dbReference type="Gene3D" id="3.40.50.300">
    <property type="entry name" value="P-loop containing nucleotide triphosphate hydrolases"/>
    <property type="match status" value="1"/>
</dbReference>
<feature type="domain" description="D-glutamate N-acetyltransferase-like N-terminal" evidence="2">
    <location>
        <begin position="40"/>
        <end position="136"/>
    </location>
</feature>
<dbReference type="InterPro" id="IPR035086">
    <property type="entry name" value="DgcN-like_C"/>
</dbReference>
<evidence type="ECO:0000259" key="2">
    <source>
        <dbReference type="Pfam" id="PF17396"/>
    </source>
</evidence>
<reference evidence="3 4" key="1">
    <citation type="submission" date="2023-12" db="EMBL/GenBank/DDBJ databases">
        <title>Novel species of the genus Arcicella isolated from rivers.</title>
        <authorList>
            <person name="Lu H."/>
        </authorList>
    </citation>
    <scope>NUCLEOTIDE SEQUENCE [LARGE SCALE GENOMIC DNA]</scope>
    <source>
        <strain evidence="3 4">KCTC 23307</strain>
    </source>
</reference>
<evidence type="ECO:0000313" key="3">
    <source>
        <dbReference type="EMBL" id="MEA5141884.1"/>
    </source>
</evidence>
<dbReference type="InterPro" id="IPR011669">
    <property type="entry name" value="DgcN-like"/>
</dbReference>
<dbReference type="SUPFAM" id="SSF52540">
    <property type="entry name" value="P-loop containing nucleoside triphosphate hydrolases"/>
    <property type="match status" value="1"/>
</dbReference>
<gene>
    <name evidence="3" type="ORF">VB248_22195</name>
</gene>
<comment type="caution">
    <text evidence="3">The sequence shown here is derived from an EMBL/GenBank/DDBJ whole genome shotgun (WGS) entry which is preliminary data.</text>
</comment>
<feature type="domain" description="D-glutamate N-acetyltransferase-like C-terminal" evidence="1">
    <location>
        <begin position="143"/>
        <end position="340"/>
    </location>
</feature>
<dbReference type="PIRSF" id="PIRSF026760">
    <property type="entry name" value="UCP026760"/>
    <property type="match status" value="1"/>
</dbReference>
<evidence type="ECO:0000313" key="4">
    <source>
        <dbReference type="Proteomes" id="UP001302949"/>
    </source>
</evidence>
<dbReference type="PANTHER" id="PTHR40690">
    <property type="entry name" value="GLL3100 PROTEIN"/>
    <property type="match status" value="1"/>
</dbReference>
<dbReference type="Pfam" id="PF07755">
    <property type="entry name" value="DUF1611"/>
    <property type="match status" value="1"/>
</dbReference>
<dbReference type="Proteomes" id="UP001302949">
    <property type="component" value="Unassembled WGS sequence"/>
</dbReference>
<protein>
    <submittedName>
        <fullName evidence="3">DUF1611 domain-containing protein</fullName>
    </submittedName>
</protein>
<dbReference type="EMBL" id="JAYFUM010000035">
    <property type="protein sequence ID" value="MEA5141884.1"/>
    <property type="molecule type" value="Genomic_DNA"/>
</dbReference>
<dbReference type="Gene3D" id="3.40.50.720">
    <property type="entry name" value="NAD(P)-binding Rossmann-like Domain"/>
    <property type="match status" value="1"/>
</dbReference>
<name>A0ABU5QG87_9BACT</name>
<sequence>MNKALLLTNGLLMTGDAKTAHGLIRGTERYKIVGVIDDATTAGKDAGELLDGKNRNIPIFESLELAVENLTEINYLIIGVATVGGVLPVDMLEIIKKAIQYKISIVNGLHEYLVEKPDFVALAAENGVTLTDIRKPKSRKDLHFWTGEILHLNTPIIAVLGMDCAMGKRTTARLIRQACESDNLNAQMIYTGQTGWLQGGKYGFIFDSTLNDFVSGELENAILTCQKETNPDFILLEGQSSLRNPSGPCGFEFLISGNAKSVVLVHAPKRKYFDNDAHWGEIPSVQSEIALIEKLGSKVIAIALNTEECSEEEYKTFQKDLETELHIPVLLPIQEGVERIIPILKSINHENHRR</sequence>
<evidence type="ECO:0000259" key="1">
    <source>
        <dbReference type="Pfam" id="PF07755"/>
    </source>
</evidence>